<keyword evidence="10" id="KW-1185">Reference proteome</keyword>
<feature type="domain" description="RNA polymerase sigma factor 70 region 4 type 2" evidence="7">
    <location>
        <begin position="174"/>
        <end position="225"/>
    </location>
</feature>
<comment type="similarity">
    <text evidence="1">Belongs to the sigma-70 factor family. ECF subfamily.</text>
</comment>
<dbReference type="AlphaFoldDB" id="A0A9W6SA01"/>
<evidence type="ECO:0000259" key="7">
    <source>
        <dbReference type="Pfam" id="PF08281"/>
    </source>
</evidence>
<keyword evidence="3" id="KW-0731">Sigma factor</keyword>
<evidence type="ECO:0000256" key="3">
    <source>
        <dbReference type="ARBA" id="ARBA00023082"/>
    </source>
</evidence>
<evidence type="ECO:0000259" key="6">
    <source>
        <dbReference type="Pfam" id="PF04542"/>
    </source>
</evidence>
<organism evidence="9 10">
    <name type="scientific">Actinoallomurus iriomotensis</name>
    <dbReference type="NCBI Taxonomy" id="478107"/>
    <lineage>
        <taxon>Bacteria</taxon>
        <taxon>Bacillati</taxon>
        <taxon>Actinomycetota</taxon>
        <taxon>Actinomycetes</taxon>
        <taxon>Streptosporangiales</taxon>
        <taxon>Thermomonosporaceae</taxon>
        <taxon>Actinoallomurus</taxon>
    </lineage>
</organism>
<dbReference type="GO" id="GO:0016987">
    <property type="term" value="F:sigma factor activity"/>
    <property type="evidence" value="ECO:0007669"/>
    <property type="project" value="UniProtKB-KW"/>
</dbReference>
<dbReference type="SUPFAM" id="SSF88659">
    <property type="entry name" value="Sigma3 and sigma4 domains of RNA polymerase sigma factors"/>
    <property type="match status" value="1"/>
</dbReference>
<dbReference type="SUPFAM" id="SSF88946">
    <property type="entry name" value="Sigma2 domain of RNA polymerase sigma factors"/>
    <property type="match status" value="1"/>
</dbReference>
<dbReference type="InterPro" id="IPR013249">
    <property type="entry name" value="RNA_pol_sigma70_r4_t2"/>
</dbReference>
<dbReference type="Pfam" id="PF04542">
    <property type="entry name" value="Sigma70_r2"/>
    <property type="match status" value="1"/>
</dbReference>
<dbReference type="Gene3D" id="1.10.10.10">
    <property type="entry name" value="Winged helix-like DNA-binding domain superfamily/Winged helix DNA-binding domain"/>
    <property type="match status" value="1"/>
</dbReference>
<dbReference type="EMBL" id="BSTK01000019">
    <property type="protein sequence ID" value="GLY91166.1"/>
    <property type="molecule type" value="Genomic_DNA"/>
</dbReference>
<dbReference type="NCBIfam" id="TIGR02937">
    <property type="entry name" value="sigma70-ECF"/>
    <property type="match status" value="1"/>
</dbReference>
<name>A0A9W6SA01_9ACTN</name>
<dbReference type="GO" id="GO:0003677">
    <property type="term" value="F:DNA binding"/>
    <property type="evidence" value="ECO:0007669"/>
    <property type="project" value="UniProtKB-KW"/>
</dbReference>
<accession>A0A9W6SA01</accession>
<keyword evidence="4" id="KW-0238">DNA-binding</keyword>
<dbReference type="InterPro" id="IPR014284">
    <property type="entry name" value="RNA_pol_sigma-70_dom"/>
</dbReference>
<dbReference type="PANTHER" id="PTHR43133:SF58">
    <property type="entry name" value="ECF RNA POLYMERASE SIGMA FACTOR SIGD"/>
    <property type="match status" value="1"/>
</dbReference>
<dbReference type="CDD" id="cd06171">
    <property type="entry name" value="Sigma70_r4"/>
    <property type="match status" value="1"/>
</dbReference>
<evidence type="ECO:0000313" key="10">
    <source>
        <dbReference type="Proteomes" id="UP001165074"/>
    </source>
</evidence>
<sequence length="235" mass="25370">MHCDHSVVINEADRRDLDGHHALVTEGAIAGATYRGAADDLRLSRPAKGDESDLRDLTSLAVQGDPAAVESLIGRVRPMIVRYCRARLGRVSGQYHIADDVAQEVCIAVLGALPRYRDMGRPFASFVFGIASHKIADALRSAIRAAVPTEDLPDGPDEGPGPEETVVRYIEAERARDLLDRLPEHQRELVLLRVVAGLSAEETGNVLGMSAGAVRVAQHRAIARLRAMASEESIA</sequence>
<keyword evidence="2" id="KW-0805">Transcription regulation</keyword>
<dbReference type="InterPro" id="IPR013324">
    <property type="entry name" value="RNA_pol_sigma_r3/r4-like"/>
</dbReference>
<dbReference type="GO" id="GO:0006352">
    <property type="term" value="P:DNA-templated transcription initiation"/>
    <property type="evidence" value="ECO:0007669"/>
    <property type="project" value="InterPro"/>
</dbReference>
<dbReference type="InterPro" id="IPR013325">
    <property type="entry name" value="RNA_pol_sigma_r2"/>
</dbReference>
<reference evidence="9" key="2">
    <citation type="submission" date="2023-03" db="EMBL/GenBank/DDBJ databases">
        <title>Actinoallomurus iriomotensis NBRC 103684.</title>
        <authorList>
            <person name="Ichikawa N."/>
            <person name="Sato H."/>
            <person name="Tonouchi N."/>
        </authorList>
    </citation>
    <scope>NUCLEOTIDE SEQUENCE</scope>
    <source>
        <strain evidence="9">NBRC 103684</strain>
    </source>
</reference>
<dbReference type="InterPro" id="IPR039425">
    <property type="entry name" value="RNA_pol_sigma-70-like"/>
</dbReference>
<evidence type="ECO:0000313" key="8">
    <source>
        <dbReference type="EMBL" id="GLY76678.1"/>
    </source>
</evidence>
<dbReference type="InterPro" id="IPR036388">
    <property type="entry name" value="WH-like_DNA-bd_sf"/>
</dbReference>
<gene>
    <name evidence="8" type="ORF">Airi01_049450</name>
    <name evidence="9" type="ORF">Airi02_090950</name>
</gene>
<protein>
    <submittedName>
        <fullName evidence="9">RNA polymerase sigma factor ShbA</fullName>
    </submittedName>
</protein>
<dbReference type="InterPro" id="IPR007627">
    <property type="entry name" value="RNA_pol_sigma70_r2"/>
</dbReference>
<dbReference type="Pfam" id="PF08281">
    <property type="entry name" value="Sigma70_r4_2"/>
    <property type="match status" value="1"/>
</dbReference>
<dbReference type="Proteomes" id="UP001165135">
    <property type="component" value="Unassembled WGS sequence"/>
</dbReference>
<dbReference type="Proteomes" id="UP001165074">
    <property type="component" value="Unassembled WGS sequence"/>
</dbReference>
<evidence type="ECO:0000313" key="9">
    <source>
        <dbReference type="EMBL" id="GLY91166.1"/>
    </source>
</evidence>
<dbReference type="Gene3D" id="1.10.1740.10">
    <property type="match status" value="1"/>
</dbReference>
<dbReference type="PANTHER" id="PTHR43133">
    <property type="entry name" value="RNA POLYMERASE ECF-TYPE SIGMA FACTO"/>
    <property type="match status" value="1"/>
</dbReference>
<evidence type="ECO:0000256" key="4">
    <source>
        <dbReference type="ARBA" id="ARBA00023125"/>
    </source>
</evidence>
<reference evidence="8" key="1">
    <citation type="submission" date="2023-03" db="EMBL/GenBank/DDBJ databases">
        <title>Actinoallomurus iriomotensis NBRC 103681.</title>
        <authorList>
            <person name="Ichikawa N."/>
            <person name="Sato H."/>
            <person name="Tonouchi N."/>
        </authorList>
    </citation>
    <scope>NUCLEOTIDE SEQUENCE</scope>
    <source>
        <strain evidence="8">NBRC 103681</strain>
    </source>
</reference>
<evidence type="ECO:0000256" key="1">
    <source>
        <dbReference type="ARBA" id="ARBA00010641"/>
    </source>
</evidence>
<dbReference type="EMBL" id="BSTJ01000006">
    <property type="protein sequence ID" value="GLY76678.1"/>
    <property type="molecule type" value="Genomic_DNA"/>
</dbReference>
<dbReference type="NCBIfam" id="NF007230">
    <property type="entry name" value="PRK09648.1"/>
    <property type="match status" value="1"/>
</dbReference>
<evidence type="ECO:0000256" key="2">
    <source>
        <dbReference type="ARBA" id="ARBA00023015"/>
    </source>
</evidence>
<proteinExistence type="inferred from homology"/>
<comment type="caution">
    <text evidence="9">The sequence shown here is derived from an EMBL/GenBank/DDBJ whole genome shotgun (WGS) entry which is preliminary data.</text>
</comment>
<keyword evidence="5" id="KW-0804">Transcription</keyword>
<feature type="domain" description="RNA polymerase sigma-70 region 2" evidence="6">
    <location>
        <begin position="72"/>
        <end position="142"/>
    </location>
</feature>
<evidence type="ECO:0000256" key="5">
    <source>
        <dbReference type="ARBA" id="ARBA00023163"/>
    </source>
</evidence>